<name>A0A1A8VRY3_PLAOA</name>
<dbReference type="AlphaFoldDB" id="A0A1A8VRY3"/>
<gene>
    <name evidence="1" type="ORF">POVCU2_0013770</name>
</gene>
<evidence type="ECO:0000313" key="1">
    <source>
        <dbReference type="EMBL" id="SBS82073.1"/>
    </source>
</evidence>
<proteinExistence type="predicted"/>
<sequence>MPVSDSTAIRLSDKYYNDVDGRFSRVGDDSKCIQLISELGNDFESTEFTSVCKILTDALDNYGIMPTPLMFNKYRCKYFNLWICDRLSKALNNFEHPKFNDIKTQIKVIWGKSDINGKCGYHFISYIENSNYAKIKNLYEYALNYKYMKHHFDKGGVPCSERDKQYIKDSLNLYNEVKNECRTVSDASRLLCTALNDVKSVYNNDELSKLTCNGDLLEDETSRGLQIESYTQIPYTQLQVDAVKTYKEGAPPAKVSTFPLSTLDDIHPVSDSHKAMTIVFPILGILLIFFLSYKFSPVGSWINNHLGKNKNSFNVNEEEINELLENSLCSTNENINKSYNNVGYHPAVHT</sequence>
<dbReference type="EMBL" id="FLQU01000196">
    <property type="protein sequence ID" value="SBS82073.1"/>
    <property type="molecule type" value="Genomic_DNA"/>
</dbReference>
<dbReference type="Pfam" id="PF05795">
    <property type="entry name" value="Plasmodium_Vir"/>
    <property type="match status" value="1"/>
</dbReference>
<reference evidence="2" key="1">
    <citation type="submission" date="2016-05" db="EMBL/GenBank/DDBJ databases">
        <authorList>
            <person name="Naeem Raeece"/>
        </authorList>
    </citation>
    <scope>NUCLEOTIDE SEQUENCE [LARGE SCALE GENOMIC DNA]</scope>
</reference>
<dbReference type="InterPro" id="IPR008780">
    <property type="entry name" value="Plasmodium_Vir"/>
</dbReference>
<dbReference type="Proteomes" id="UP000078560">
    <property type="component" value="Unassembled WGS sequence"/>
</dbReference>
<evidence type="ECO:0000313" key="2">
    <source>
        <dbReference type="Proteomes" id="UP000078560"/>
    </source>
</evidence>
<organism evidence="1 2">
    <name type="scientific">Plasmodium ovale curtisi</name>
    <dbReference type="NCBI Taxonomy" id="864141"/>
    <lineage>
        <taxon>Eukaryota</taxon>
        <taxon>Sar</taxon>
        <taxon>Alveolata</taxon>
        <taxon>Apicomplexa</taxon>
        <taxon>Aconoidasida</taxon>
        <taxon>Haemosporida</taxon>
        <taxon>Plasmodiidae</taxon>
        <taxon>Plasmodium</taxon>
        <taxon>Plasmodium (Plasmodium)</taxon>
    </lineage>
</organism>
<accession>A0A1A8VRY3</accession>
<protein>
    <submittedName>
        <fullName evidence="1">PIR Superfamily Protein</fullName>
    </submittedName>
</protein>